<dbReference type="Gene3D" id="1.20.1730.10">
    <property type="entry name" value="Sodium/glucose cotransporter"/>
    <property type="match status" value="1"/>
</dbReference>
<feature type="compositionally biased region" description="Acidic residues" evidence="11">
    <location>
        <begin position="948"/>
        <end position="959"/>
    </location>
</feature>
<name>A0A0M8ZQS7_9HYME</name>
<gene>
    <name evidence="13" type="ORF">WN51_04265</name>
</gene>
<evidence type="ECO:0000313" key="13">
    <source>
        <dbReference type="EMBL" id="KOX69230.1"/>
    </source>
</evidence>
<evidence type="ECO:0000256" key="11">
    <source>
        <dbReference type="SAM" id="MobiDB-lite"/>
    </source>
</evidence>
<feature type="region of interest" description="Disordered" evidence="11">
    <location>
        <begin position="135"/>
        <end position="180"/>
    </location>
</feature>
<keyword evidence="5 12" id="KW-0812">Transmembrane</keyword>
<feature type="transmembrane region" description="Helical" evidence="12">
    <location>
        <begin position="873"/>
        <end position="894"/>
    </location>
</feature>
<keyword evidence="14" id="KW-1185">Reference proteome</keyword>
<feature type="transmembrane region" description="Helical" evidence="12">
    <location>
        <begin position="520"/>
        <end position="539"/>
    </location>
</feature>
<evidence type="ECO:0000256" key="12">
    <source>
        <dbReference type="SAM" id="Phobius"/>
    </source>
</evidence>
<keyword evidence="6 12" id="KW-1133">Transmembrane helix</keyword>
<reference evidence="13 14" key="1">
    <citation type="submission" date="2015-07" db="EMBL/GenBank/DDBJ databases">
        <title>The genome of Melipona quadrifasciata.</title>
        <authorList>
            <person name="Pan H."/>
            <person name="Kapheim K."/>
        </authorList>
    </citation>
    <scope>NUCLEOTIDE SEQUENCE [LARGE SCALE GENOMIC DNA]</scope>
    <source>
        <strain evidence="13">0111107301</strain>
        <tissue evidence="13">Whole body</tissue>
    </source>
</reference>
<feature type="transmembrane region" description="Helical" evidence="12">
    <location>
        <begin position="699"/>
        <end position="724"/>
    </location>
</feature>
<evidence type="ECO:0000256" key="2">
    <source>
        <dbReference type="ARBA" id="ARBA00006434"/>
    </source>
</evidence>
<feature type="transmembrane region" description="Helical" evidence="12">
    <location>
        <begin position="375"/>
        <end position="394"/>
    </location>
</feature>
<dbReference type="EMBL" id="KQ435896">
    <property type="protein sequence ID" value="KOX69230.1"/>
    <property type="molecule type" value="Genomic_DNA"/>
</dbReference>
<dbReference type="STRING" id="166423.A0A0M8ZQS7"/>
<dbReference type="Pfam" id="PF00474">
    <property type="entry name" value="SSF"/>
    <property type="match status" value="1"/>
</dbReference>
<evidence type="ECO:0000256" key="8">
    <source>
        <dbReference type="ARBA" id="ARBA00023065"/>
    </source>
</evidence>
<protein>
    <submittedName>
        <fullName evidence="13">Putative sodium-dependent multivitamin transporter</fullName>
    </submittedName>
</protein>
<dbReference type="GO" id="GO:0005886">
    <property type="term" value="C:plasma membrane"/>
    <property type="evidence" value="ECO:0007669"/>
    <property type="project" value="UniProtKB-SubCell"/>
</dbReference>
<dbReference type="Proteomes" id="UP000053105">
    <property type="component" value="Unassembled WGS sequence"/>
</dbReference>
<accession>A0A0M8ZQS7</accession>
<keyword evidence="7" id="KW-0915">Sodium</keyword>
<dbReference type="PANTHER" id="PTHR42985:SF40">
    <property type="entry name" value="LD47995P-RELATED"/>
    <property type="match status" value="1"/>
</dbReference>
<feature type="transmembrane region" description="Helical" evidence="12">
    <location>
        <begin position="448"/>
        <end position="468"/>
    </location>
</feature>
<feature type="region of interest" description="Disordered" evidence="11">
    <location>
        <begin position="1044"/>
        <end position="1070"/>
    </location>
</feature>
<feature type="region of interest" description="Disordered" evidence="11">
    <location>
        <begin position="244"/>
        <end position="283"/>
    </location>
</feature>
<keyword evidence="9 12" id="KW-0472">Membrane</keyword>
<evidence type="ECO:0000313" key="14">
    <source>
        <dbReference type="Proteomes" id="UP000053105"/>
    </source>
</evidence>
<evidence type="ECO:0000256" key="3">
    <source>
        <dbReference type="ARBA" id="ARBA00022448"/>
    </source>
</evidence>
<feature type="transmembrane region" description="Helical" evidence="12">
    <location>
        <begin position="415"/>
        <end position="436"/>
    </location>
</feature>
<feature type="transmembrane region" description="Helical" evidence="12">
    <location>
        <begin position="600"/>
        <end position="618"/>
    </location>
</feature>
<sequence length="1494" mass="167891">MTLEIRKNCSLKTERLLKTCQVDRLPLEARSGDLVTSKQRIYHQHYVITLLQSFKPSQVFTVKSNVAYWSMNSLLALRNLNYYLSLRICIESTNGALLSLSQHNDRCLPDSKRCTTRSDRMYRCTVESKYIAQSNNNSDKRTSTATSISNKPNLEVVTEQGRPPMPSELPQQEESSNNCHSRRLSRYCTITHRIVQHQARSLRLSANPSYWLDLKSYGNLKKKEEEIARSGLTYSDNGDYYHCQTKKKKKKKKKKEEEEEEEKEEEEESTESSGTKRTSKGHSDVEKVAYSQVIVTECRNRNHLLLADFPLKLHCPYYGEDTYVITLFQQYGKKKYKRSKAALISIGFNFKRQLCEQYLEQGKDNGTSTLQWSDYLVIGVMLSISVGIGIYYRFTGGRQRTAEEYFSANRSMGAVPLAIALTVSFMSAITLLGISAETYTHGMRIVQLYLGGLLGIPIVLYLYLPVFAKLNTMSVYEYLEKRFGVGARLVTSTANFLQLLLYTGVVLFAPSLALEATTGLSGNMSVLLIGLICTFYSTVGGIKAVLVTDVFQGILMFAGVACVLAVAADDLDEGLSNVWSVARDDGRLEFFDIDPTVRHSTWALAIGGTTIFLSLYAVNQVQVQRLLTAKNIKVSHHALFLSGPITILLGGLTAFSGLVLYAVYRYCDPVTSGKISSFDKIMPYFAAERMSRVPGVTGLFISGVFSASLSTISAMLNSLSAVALEDYVKPACRRFGKEFPEEKATMIGKCLAVLNGFLCLAVAFIAQSMGSLVEAAIGISGAIGGPILGIFTLGMFVERANQTGAVVGIVTALVTCVWAAFGQPKPTTSLLPLSVEGCDNATMFAQQHRNATLPEDPMEVDESSHFYLYRISYLWYNPLGMMITLIMGYLISLITNKILYKNAREPEPTLFTPLLASRIRRRRQDADKTTSSQLVARVDGKNRRHEKEEEEEEEEEEEGTEGKSEIATSLAQNVTCVLRERLKIRFSTVTALSANDPTPTIPDAPLSHCVIPPARLYRKTESSDFTSHKINLNFQTGVIRDARKQGRGTGCTGDPRLTGRSTKSNEERPQVQAVSRRFISLGGQDVPSSFERSLRCTFSDKKEKKKKGQFEGYERDATLEANGSPRLFQTATVTIGVVKSAGKHRRIIAHLFPSLFEFARRSVDYRRPGQDYGKSVPEDVENSGRLLIWLRRHTGAGGVISKGTEYSGSVPGDRIYGTTTTRRLFEHPARNNVNNGGSFSGTAVCYRARKPNSRHCQPRTLGNHAIGGPVIWIQERNLRPAAFQNFMQRAVVSGSIVKKRGNLERRQLFDQIRFDRPISSKIADLLFRRGLMKYICYYCHKITIKRRRKKFHELERRPDQTWRRFNPTMEFLAKQRHVDKANKQLLREAGTEEIVIPESNYLGAEEWKSPQVPGEEDLRREIFPPGRKYQVKDSLRILSSQNFTSLPTAEEKARIDECGSMSKQVWLDSLPMIGVRLWEEPISSNKFYQKLDVT</sequence>
<feature type="compositionally biased region" description="Polar residues" evidence="11">
    <location>
        <begin position="169"/>
        <end position="179"/>
    </location>
</feature>
<evidence type="ECO:0000256" key="9">
    <source>
        <dbReference type="ARBA" id="ARBA00023136"/>
    </source>
</evidence>
<comment type="subcellular location">
    <subcellularLocation>
        <location evidence="1">Cell membrane</location>
        <topology evidence="1">Multi-pass membrane protein</topology>
    </subcellularLocation>
</comment>
<dbReference type="InterPro" id="IPR001734">
    <property type="entry name" value="Na/solute_symporter"/>
</dbReference>
<feature type="region of interest" description="Disordered" evidence="11">
    <location>
        <begin position="922"/>
        <end position="966"/>
    </location>
</feature>
<dbReference type="CDD" id="cd11492">
    <property type="entry name" value="SLC5sbd_NIS-SMVT"/>
    <property type="match status" value="1"/>
</dbReference>
<dbReference type="NCBIfam" id="TIGR00813">
    <property type="entry name" value="sss"/>
    <property type="match status" value="1"/>
</dbReference>
<keyword evidence="4" id="KW-1003">Cell membrane</keyword>
<feature type="transmembrane region" description="Helical" evidence="12">
    <location>
        <begin position="804"/>
        <end position="821"/>
    </location>
</feature>
<comment type="similarity">
    <text evidence="2">Belongs to the sodium:solute symporter (SSF) (TC 2.A.21) family.</text>
</comment>
<dbReference type="PROSITE" id="PS50283">
    <property type="entry name" value="NA_SOLUT_SYMP_3"/>
    <property type="match status" value="1"/>
</dbReference>
<feature type="compositionally biased region" description="Polar residues" evidence="11">
    <location>
        <begin position="135"/>
        <end position="152"/>
    </location>
</feature>
<dbReference type="GO" id="GO:0015293">
    <property type="term" value="F:symporter activity"/>
    <property type="evidence" value="ECO:0007669"/>
    <property type="project" value="TreeGrafter"/>
</dbReference>
<organism evidence="13 14">
    <name type="scientific">Melipona quadrifasciata</name>
    <dbReference type="NCBI Taxonomy" id="166423"/>
    <lineage>
        <taxon>Eukaryota</taxon>
        <taxon>Metazoa</taxon>
        <taxon>Ecdysozoa</taxon>
        <taxon>Arthropoda</taxon>
        <taxon>Hexapoda</taxon>
        <taxon>Insecta</taxon>
        <taxon>Pterygota</taxon>
        <taxon>Neoptera</taxon>
        <taxon>Endopterygota</taxon>
        <taxon>Hymenoptera</taxon>
        <taxon>Apocrita</taxon>
        <taxon>Aculeata</taxon>
        <taxon>Apoidea</taxon>
        <taxon>Anthophila</taxon>
        <taxon>Apidae</taxon>
        <taxon>Melipona</taxon>
    </lineage>
</organism>
<evidence type="ECO:0000256" key="6">
    <source>
        <dbReference type="ARBA" id="ARBA00022989"/>
    </source>
</evidence>
<evidence type="ECO:0000256" key="1">
    <source>
        <dbReference type="ARBA" id="ARBA00004651"/>
    </source>
</evidence>
<dbReference type="InterPro" id="IPR038377">
    <property type="entry name" value="Na/Glc_symporter_sf"/>
</dbReference>
<keyword evidence="10" id="KW-0739">Sodium transport</keyword>
<feature type="compositionally biased region" description="Basic residues" evidence="11">
    <location>
        <begin position="244"/>
        <end position="254"/>
    </location>
</feature>
<dbReference type="PANTHER" id="PTHR42985">
    <property type="entry name" value="SODIUM-COUPLED MONOCARBOXYLATE TRANSPORTER"/>
    <property type="match status" value="1"/>
</dbReference>
<keyword evidence="8" id="KW-0406">Ion transport</keyword>
<proteinExistence type="inferred from homology"/>
<feature type="transmembrane region" description="Helical" evidence="12">
    <location>
        <begin position="744"/>
        <end position="766"/>
    </location>
</feature>
<evidence type="ECO:0000256" key="4">
    <source>
        <dbReference type="ARBA" id="ARBA00022475"/>
    </source>
</evidence>
<keyword evidence="3" id="KW-0813">Transport</keyword>
<feature type="transmembrane region" description="Helical" evidence="12">
    <location>
        <begin position="772"/>
        <end position="797"/>
    </location>
</feature>
<feature type="transmembrane region" description="Helical" evidence="12">
    <location>
        <begin position="639"/>
        <end position="664"/>
    </location>
</feature>
<dbReference type="GO" id="GO:0006814">
    <property type="term" value="P:sodium ion transport"/>
    <property type="evidence" value="ECO:0007669"/>
    <property type="project" value="UniProtKB-KW"/>
</dbReference>
<feature type="transmembrane region" description="Helical" evidence="12">
    <location>
        <begin position="489"/>
        <end position="514"/>
    </location>
</feature>
<evidence type="ECO:0000256" key="10">
    <source>
        <dbReference type="ARBA" id="ARBA00023201"/>
    </source>
</evidence>
<dbReference type="OrthoDB" id="6132759at2759"/>
<evidence type="ECO:0000256" key="7">
    <source>
        <dbReference type="ARBA" id="ARBA00023053"/>
    </source>
</evidence>
<dbReference type="InterPro" id="IPR051163">
    <property type="entry name" value="Sodium:Solute_Symporter_SSF"/>
</dbReference>
<feature type="compositionally biased region" description="Acidic residues" evidence="11">
    <location>
        <begin position="257"/>
        <end position="270"/>
    </location>
</feature>
<evidence type="ECO:0000256" key="5">
    <source>
        <dbReference type="ARBA" id="ARBA00022692"/>
    </source>
</evidence>
<feature type="compositionally biased region" description="Basic and acidic residues" evidence="11">
    <location>
        <begin position="938"/>
        <end position="947"/>
    </location>
</feature>
<feature type="transmembrane region" description="Helical" evidence="12">
    <location>
        <begin position="546"/>
        <end position="568"/>
    </location>
</feature>